<organism evidence="2 3">
    <name type="scientific">Rhodovulum marinum</name>
    <dbReference type="NCBI Taxonomy" id="320662"/>
    <lineage>
        <taxon>Bacteria</taxon>
        <taxon>Pseudomonadati</taxon>
        <taxon>Pseudomonadota</taxon>
        <taxon>Alphaproteobacteria</taxon>
        <taxon>Rhodobacterales</taxon>
        <taxon>Paracoccaceae</taxon>
        <taxon>Rhodovulum</taxon>
    </lineage>
</organism>
<evidence type="ECO:0000313" key="2">
    <source>
        <dbReference type="EMBL" id="TCP41790.1"/>
    </source>
</evidence>
<feature type="region of interest" description="Disordered" evidence="1">
    <location>
        <begin position="145"/>
        <end position="433"/>
    </location>
</feature>
<sequence length="640" mass="66756">MRGESERHMHGASKILTVSYGTFSCTLEGFEDSFGTMKAIAEYFRDLAADDRFFGAEPPTPDAEMLQRIAEREIRKRVEARIGEDGIVLRPAAITSEDAPPMFAERTARPEAPMARADAGDRGADEPESVAAKLARIRAVVETARAAAPAPGPEGHPDPKSPDPVAEAPEMPHARPAAEPRAATGTPADGPGDAMAAAAPAAEAAMEPATAEPSAEDAPEDATARVLAALGRPAPRTPQPAAAPAPAPARARARVLKLKREDLAVHWPGAEAGPAQPEAARPAAEPAENDASLPDALEAELQAELAAARAAFDSPAAAETVGDGAAETVTAPDMPAPKTHAAETAEAAEAPVRGDVEQTETAEDTPLDTTAQPAEQTDADTPAPEAARNGGDAAPVTAPMPAPDPEQVETALQRLWDETNTKLDGAEQKRRRASIAHLKAAVAATFADRKSGSGTAGTAEDERARRPYRQVLAKVVRGNRDKASAPRPGESGRLAPLMLVSEQRVDADRPEPAAPGDAIRPRRVNTEAEPGEDAAQATTSAAEPGFAAFVAAREPAGIAGVLETAATYVQTVEGQKDFSRPQVLRLAMEHLGPDTSREEVLRAFGGLLRAGTFKKVKHGNFVMTTIDAGGTAPEAERRHA</sequence>
<evidence type="ECO:0008006" key="4">
    <source>
        <dbReference type="Google" id="ProtNLM"/>
    </source>
</evidence>
<feature type="compositionally biased region" description="Low complexity" evidence="1">
    <location>
        <begin position="299"/>
        <end position="318"/>
    </location>
</feature>
<gene>
    <name evidence="2" type="ORF">EV662_104134</name>
</gene>
<dbReference type="EMBL" id="SLXP01000004">
    <property type="protein sequence ID" value="TCP41790.1"/>
    <property type="molecule type" value="Genomic_DNA"/>
</dbReference>
<feature type="compositionally biased region" description="Basic and acidic residues" evidence="1">
    <location>
        <begin position="415"/>
        <end position="428"/>
    </location>
</feature>
<accession>A0A4R2Q016</accession>
<feature type="region of interest" description="Disordered" evidence="1">
    <location>
        <begin position="445"/>
        <end position="469"/>
    </location>
</feature>
<dbReference type="PROSITE" id="PS51257">
    <property type="entry name" value="PROKAR_LIPOPROTEIN"/>
    <property type="match status" value="1"/>
</dbReference>
<evidence type="ECO:0000313" key="3">
    <source>
        <dbReference type="Proteomes" id="UP000294835"/>
    </source>
</evidence>
<name>A0A4R2Q016_9RHOB</name>
<keyword evidence="3" id="KW-1185">Reference proteome</keyword>
<feature type="compositionally biased region" description="Low complexity" evidence="1">
    <location>
        <begin position="179"/>
        <end position="213"/>
    </location>
</feature>
<feature type="compositionally biased region" description="Pro residues" evidence="1">
    <location>
        <begin position="235"/>
        <end position="247"/>
    </location>
</feature>
<proteinExistence type="predicted"/>
<evidence type="ECO:0000256" key="1">
    <source>
        <dbReference type="SAM" id="MobiDB-lite"/>
    </source>
</evidence>
<feature type="compositionally biased region" description="Low complexity" evidence="1">
    <location>
        <begin position="268"/>
        <end position="286"/>
    </location>
</feature>
<reference evidence="2 3" key="1">
    <citation type="submission" date="2019-03" db="EMBL/GenBank/DDBJ databases">
        <title>Genomic Encyclopedia of Type Strains, Phase IV (KMG-IV): sequencing the most valuable type-strain genomes for metagenomic binning, comparative biology and taxonomic classification.</title>
        <authorList>
            <person name="Goeker M."/>
        </authorList>
    </citation>
    <scope>NUCLEOTIDE SEQUENCE [LARGE SCALE GENOMIC DNA]</scope>
    <source>
        <strain evidence="2 3">DSM 18063</strain>
    </source>
</reference>
<feature type="region of interest" description="Disordered" evidence="1">
    <location>
        <begin position="503"/>
        <end position="540"/>
    </location>
</feature>
<feature type="compositionally biased region" description="Low complexity" evidence="1">
    <location>
        <begin position="336"/>
        <end position="351"/>
    </location>
</feature>
<dbReference type="Proteomes" id="UP000294835">
    <property type="component" value="Unassembled WGS sequence"/>
</dbReference>
<feature type="region of interest" description="Disordered" evidence="1">
    <location>
        <begin position="107"/>
        <end position="130"/>
    </location>
</feature>
<feature type="compositionally biased region" description="Acidic residues" evidence="1">
    <location>
        <begin position="357"/>
        <end position="366"/>
    </location>
</feature>
<comment type="caution">
    <text evidence="2">The sequence shown here is derived from an EMBL/GenBank/DDBJ whole genome shotgun (WGS) entry which is preliminary data.</text>
</comment>
<protein>
    <recommendedName>
        <fullName evidence="4">Lipoprotein</fullName>
    </recommendedName>
</protein>
<dbReference type="AlphaFoldDB" id="A0A4R2Q016"/>